<feature type="compositionally biased region" description="Low complexity" evidence="9">
    <location>
        <begin position="395"/>
        <end position="409"/>
    </location>
</feature>
<evidence type="ECO:0000256" key="6">
    <source>
        <dbReference type="ARBA" id="ARBA00023163"/>
    </source>
</evidence>
<proteinExistence type="predicted"/>
<dbReference type="CDD" id="cd18315">
    <property type="entry name" value="BTB_POZ_BAB-like"/>
    <property type="match status" value="1"/>
</dbReference>
<dbReference type="PROSITE" id="PS50097">
    <property type="entry name" value="BTB"/>
    <property type="match status" value="1"/>
</dbReference>
<accession>A0A8K0K1Z9</accession>
<evidence type="ECO:0000256" key="5">
    <source>
        <dbReference type="ARBA" id="ARBA00023015"/>
    </source>
</evidence>
<dbReference type="InterPro" id="IPR051095">
    <property type="entry name" value="Dros_DevTransReg"/>
</dbReference>
<keyword evidence="5" id="KW-0805">Transcription regulation</keyword>
<keyword evidence="2" id="KW-0217">Developmental protein</keyword>
<dbReference type="OrthoDB" id="7956040at2759"/>
<feature type="compositionally biased region" description="Acidic residues" evidence="9">
    <location>
        <begin position="272"/>
        <end position="286"/>
    </location>
</feature>
<keyword evidence="4" id="KW-0524">Neurogenesis</keyword>
<evidence type="ECO:0000256" key="2">
    <source>
        <dbReference type="ARBA" id="ARBA00022473"/>
    </source>
</evidence>
<evidence type="ECO:0000313" key="12">
    <source>
        <dbReference type="Proteomes" id="UP000792457"/>
    </source>
</evidence>
<dbReference type="GO" id="GO:0045476">
    <property type="term" value="P:nurse cell apoptotic process"/>
    <property type="evidence" value="ECO:0007669"/>
    <property type="project" value="UniProtKB-ARBA"/>
</dbReference>
<feature type="compositionally biased region" description="Basic and acidic residues" evidence="9">
    <location>
        <begin position="212"/>
        <end position="231"/>
    </location>
</feature>
<evidence type="ECO:0000256" key="8">
    <source>
        <dbReference type="ARBA" id="ARBA00037382"/>
    </source>
</evidence>
<feature type="region of interest" description="Disordered" evidence="9">
    <location>
        <begin position="126"/>
        <end position="299"/>
    </location>
</feature>
<feature type="domain" description="BTB" evidence="10">
    <location>
        <begin position="32"/>
        <end position="97"/>
    </location>
</feature>
<dbReference type="GO" id="GO:0007464">
    <property type="term" value="P:R3/R4 cell fate commitment"/>
    <property type="evidence" value="ECO:0007669"/>
    <property type="project" value="UniProtKB-ARBA"/>
</dbReference>
<feature type="region of interest" description="Disordered" evidence="9">
    <location>
        <begin position="391"/>
        <end position="418"/>
    </location>
</feature>
<dbReference type="InterPro" id="IPR000210">
    <property type="entry name" value="BTB/POZ_dom"/>
</dbReference>
<dbReference type="PANTHER" id="PTHR23110:SF111">
    <property type="entry name" value="LONGITUDINALS LACKING PROTEIN, ISOFORMS F_I_K_T"/>
    <property type="match status" value="1"/>
</dbReference>
<comment type="function">
    <text evidence="8">Putative transcription factor required for axon growth and guidance in the central and peripheral nervous systems. Repels CNS axons away from the midline by promoting the expression of the midline repellent sli and its receptor robo.</text>
</comment>
<dbReference type="GO" id="GO:0007526">
    <property type="term" value="P:larval somatic muscle development"/>
    <property type="evidence" value="ECO:0007669"/>
    <property type="project" value="UniProtKB-ARBA"/>
</dbReference>
<keyword evidence="6" id="KW-0804">Transcription</keyword>
<dbReference type="GO" id="GO:0008406">
    <property type="term" value="P:gonad development"/>
    <property type="evidence" value="ECO:0007669"/>
    <property type="project" value="UniProtKB-ARBA"/>
</dbReference>
<feature type="compositionally biased region" description="Basic and acidic residues" evidence="9">
    <location>
        <begin position="188"/>
        <end position="199"/>
    </location>
</feature>
<evidence type="ECO:0000259" key="10">
    <source>
        <dbReference type="PROSITE" id="PS50097"/>
    </source>
</evidence>
<dbReference type="SUPFAM" id="SSF54695">
    <property type="entry name" value="POZ domain"/>
    <property type="match status" value="1"/>
</dbReference>
<dbReference type="Pfam" id="PF00651">
    <property type="entry name" value="BTB"/>
    <property type="match status" value="1"/>
</dbReference>
<evidence type="ECO:0000256" key="1">
    <source>
        <dbReference type="ARBA" id="ARBA00004123"/>
    </source>
</evidence>
<evidence type="ECO:0000256" key="7">
    <source>
        <dbReference type="ARBA" id="ARBA00023242"/>
    </source>
</evidence>
<evidence type="ECO:0000256" key="4">
    <source>
        <dbReference type="ARBA" id="ARBA00022902"/>
    </source>
</evidence>
<evidence type="ECO:0000256" key="9">
    <source>
        <dbReference type="SAM" id="MobiDB-lite"/>
    </source>
</evidence>
<dbReference type="GO" id="GO:0016199">
    <property type="term" value="P:axon midline choice point recognition"/>
    <property type="evidence" value="ECO:0007669"/>
    <property type="project" value="UniProtKB-ARBA"/>
</dbReference>
<sequence>MMAPQQFCVRWNSHQSNLQSAFPKLLTNEHFADVTLACEARSIRCHKVVLSACSAYFESLLVSNPCQHPIVFMKDMRHRDLRALVDFMYRGEVNVSQEELASLLRAAEALQIRGLSGNDQEVATASLGNLPTNLPPDISVRNGPITPSTGQESPPPGSGVSRKSLHKRRRNLAQQNAAASSPTAADSQRNRDEERRASEEEGEGGEEGGESDSPKPRTHGEIQVRGDLHEPVDDEGMKDDYEDDGGVDLDTVKTEHDYGHQSMDNSGGMGGENEEELEEEEEEEGDGMPAEGEGRTPDHQSVHYHHLLDVPGPSGYTPQSLGQSQEKMMMGAVHVLLKFCHPIPTTDLFFPEVTDPATLALQSVTCEISPGGWPAMGPGYRHIQPLGMAGATMQSPTSPGSIPSPASAAGLTNSGTKRIRRSEDELKKAADCVGRGMTFQNVSHIFGIPISTIRFYMARRGILPQRRRGRVQTLRRVEMPSSPGGLGAAELHSIAISGQNMQPKVIRTYTSPDVKPTYHQ</sequence>
<organism evidence="11 12">
    <name type="scientific">Ladona fulva</name>
    <name type="common">Scarce chaser dragonfly</name>
    <name type="synonym">Libellula fulva</name>
    <dbReference type="NCBI Taxonomy" id="123851"/>
    <lineage>
        <taxon>Eukaryota</taxon>
        <taxon>Metazoa</taxon>
        <taxon>Ecdysozoa</taxon>
        <taxon>Arthropoda</taxon>
        <taxon>Hexapoda</taxon>
        <taxon>Insecta</taxon>
        <taxon>Pterygota</taxon>
        <taxon>Palaeoptera</taxon>
        <taxon>Odonata</taxon>
        <taxon>Epiprocta</taxon>
        <taxon>Anisoptera</taxon>
        <taxon>Libelluloidea</taxon>
        <taxon>Libellulidae</taxon>
        <taxon>Ladona</taxon>
    </lineage>
</organism>
<feature type="compositionally biased region" description="Acidic residues" evidence="9">
    <location>
        <begin position="232"/>
        <end position="247"/>
    </location>
</feature>
<keyword evidence="7" id="KW-0539">Nucleus</keyword>
<dbReference type="GO" id="GO:0035167">
    <property type="term" value="P:larval lymph gland hemopoiesis"/>
    <property type="evidence" value="ECO:0007669"/>
    <property type="project" value="UniProtKB-ARBA"/>
</dbReference>
<dbReference type="AlphaFoldDB" id="A0A8K0K1Z9"/>
<dbReference type="SMART" id="SM00225">
    <property type="entry name" value="BTB"/>
    <property type="match status" value="1"/>
</dbReference>
<keyword evidence="3" id="KW-0221">Differentiation</keyword>
<protein>
    <recommendedName>
        <fullName evidence="10">BTB domain-containing protein</fullName>
    </recommendedName>
</protein>
<dbReference type="InterPro" id="IPR011333">
    <property type="entry name" value="SKP1/BTB/POZ_sf"/>
</dbReference>
<reference evidence="11" key="1">
    <citation type="submission" date="2013-04" db="EMBL/GenBank/DDBJ databases">
        <authorList>
            <person name="Qu J."/>
            <person name="Murali S.C."/>
            <person name="Bandaranaike D."/>
            <person name="Bellair M."/>
            <person name="Blankenburg K."/>
            <person name="Chao H."/>
            <person name="Dinh H."/>
            <person name="Doddapaneni H."/>
            <person name="Downs B."/>
            <person name="Dugan-Rocha S."/>
            <person name="Elkadiri S."/>
            <person name="Gnanaolivu R.D."/>
            <person name="Hernandez B."/>
            <person name="Javaid M."/>
            <person name="Jayaseelan J.C."/>
            <person name="Lee S."/>
            <person name="Li M."/>
            <person name="Ming W."/>
            <person name="Munidasa M."/>
            <person name="Muniz J."/>
            <person name="Nguyen L."/>
            <person name="Ongeri F."/>
            <person name="Osuji N."/>
            <person name="Pu L.-L."/>
            <person name="Puazo M."/>
            <person name="Qu C."/>
            <person name="Quiroz J."/>
            <person name="Raj R."/>
            <person name="Weissenberger G."/>
            <person name="Xin Y."/>
            <person name="Zou X."/>
            <person name="Han Y."/>
            <person name="Richards S."/>
            <person name="Worley K."/>
            <person name="Muzny D."/>
            <person name="Gibbs R."/>
        </authorList>
    </citation>
    <scope>NUCLEOTIDE SEQUENCE</scope>
    <source>
        <strain evidence="11">Sampled in the wild</strain>
    </source>
</reference>
<feature type="compositionally biased region" description="Acidic residues" evidence="9">
    <location>
        <begin position="200"/>
        <end position="210"/>
    </location>
</feature>
<dbReference type="PANTHER" id="PTHR23110">
    <property type="entry name" value="BTB DOMAIN TRANSCRIPTION FACTOR"/>
    <property type="match status" value="1"/>
</dbReference>
<comment type="subcellular location">
    <subcellularLocation>
        <location evidence="1">Nucleus</location>
    </subcellularLocation>
</comment>
<dbReference type="EMBL" id="KZ308277">
    <property type="protein sequence ID" value="KAG8226361.1"/>
    <property type="molecule type" value="Genomic_DNA"/>
</dbReference>
<reference evidence="11" key="2">
    <citation type="submission" date="2017-10" db="EMBL/GenBank/DDBJ databases">
        <title>Ladona fulva Genome sequencing and assembly.</title>
        <authorList>
            <person name="Murali S."/>
            <person name="Richards S."/>
            <person name="Bandaranaike D."/>
            <person name="Bellair M."/>
            <person name="Blankenburg K."/>
            <person name="Chao H."/>
            <person name="Dinh H."/>
            <person name="Doddapaneni H."/>
            <person name="Dugan-Rocha S."/>
            <person name="Elkadiri S."/>
            <person name="Gnanaolivu R."/>
            <person name="Hernandez B."/>
            <person name="Skinner E."/>
            <person name="Javaid M."/>
            <person name="Lee S."/>
            <person name="Li M."/>
            <person name="Ming W."/>
            <person name="Munidasa M."/>
            <person name="Muniz J."/>
            <person name="Nguyen L."/>
            <person name="Hughes D."/>
            <person name="Osuji N."/>
            <person name="Pu L.-L."/>
            <person name="Puazo M."/>
            <person name="Qu C."/>
            <person name="Quiroz J."/>
            <person name="Raj R."/>
            <person name="Weissenberger G."/>
            <person name="Xin Y."/>
            <person name="Zou X."/>
            <person name="Han Y."/>
            <person name="Worley K."/>
            <person name="Muzny D."/>
            <person name="Gibbs R."/>
        </authorList>
    </citation>
    <scope>NUCLEOTIDE SEQUENCE</scope>
    <source>
        <strain evidence="11">Sampled in the wild</strain>
    </source>
</reference>
<keyword evidence="12" id="KW-1185">Reference proteome</keyword>
<dbReference type="Gene3D" id="3.30.710.10">
    <property type="entry name" value="Potassium Channel Kv1.1, Chain A"/>
    <property type="match status" value="1"/>
</dbReference>
<gene>
    <name evidence="11" type="ORF">J437_LFUL007718</name>
</gene>
<dbReference type="Proteomes" id="UP000792457">
    <property type="component" value="Unassembled WGS sequence"/>
</dbReference>
<evidence type="ECO:0000256" key="3">
    <source>
        <dbReference type="ARBA" id="ARBA00022782"/>
    </source>
</evidence>
<evidence type="ECO:0000313" key="11">
    <source>
        <dbReference type="EMBL" id="KAG8226361.1"/>
    </source>
</evidence>
<comment type="caution">
    <text evidence="11">The sequence shown here is derived from an EMBL/GenBank/DDBJ whole genome shotgun (WGS) entry which is preliminary data.</text>
</comment>
<dbReference type="GO" id="GO:0006357">
    <property type="term" value="P:regulation of transcription by RNA polymerase II"/>
    <property type="evidence" value="ECO:0007669"/>
    <property type="project" value="TreeGrafter"/>
</dbReference>
<dbReference type="GO" id="GO:0005634">
    <property type="term" value="C:nucleus"/>
    <property type="evidence" value="ECO:0007669"/>
    <property type="project" value="UniProtKB-SubCell"/>
</dbReference>
<name>A0A8K0K1Z9_LADFU</name>
<dbReference type="GO" id="GO:0045467">
    <property type="term" value="P:R7 cell development"/>
    <property type="evidence" value="ECO:0007669"/>
    <property type="project" value="UniProtKB-ARBA"/>
</dbReference>
<feature type="compositionally biased region" description="Basic and acidic residues" evidence="9">
    <location>
        <begin position="250"/>
        <end position="259"/>
    </location>
</feature>
<dbReference type="GO" id="GO:0048813">
    <property type="term" value="P:dendrite morphogenesis"/>
    <property type="evidence" value="ECO:0007669"/>
    <property type="project" value="UniProtKB-ARBA"/>
</dbReference>